<dbReference type="RefSeq" id="WP_133357810.1">
    <property type="nucleotide sequence ID" value="NZ_SMUV01000021.1"/>
</dbReference>
<evidence type="ECO:0000256" key="2">
    <source>
        <dbReference type="ARBA" id="ARBA00022598"/>
    </source>
</evidence>
<protein>
    <submittedName>
        <fullName evidence="5">Long-chain fatty acid--CoA ligase</fullName>
    </submittedName>
</protein>
<comment type="similarity">
    <text evidence="1">Belongs to the ATP-dependent AMP-binding enzyme family.</text>
</comment>
<accession>A0A4R5VIZ5</accession>
<keyword evidence="6" id="KW-1185">Reference proteome</keyword>
<dbReference type="InterPro" id="IPR042099">
    <property type="entry name" value="ANL_N_sf"/>
</dbReference>
<dbReference type="OrthoDB" id="9803968at2"/>
<dbReference type="Gene3D" id="3.30.300.30">
    <property type="match status" value="1"/>
</dbReference>
<name>A0A4R5VIZ5_9RHOB</name>
<dbReference type="GO" id="GO:0031956">
    <property type="term" value="F:medium-chain fatty acid-CoA ligase activity"/>
    <property type="evidence" value="ECO:0007669"/>
    <property type="project" value="TreeGrafter"/>
</dbReference>
<proteinExistence type="inferred from homology"/>
<feature type="domain" description="AMP-dependent synthetase/ligase" evidence="3">
    <location>
        <begin position="21"/>
        <end position="374"/>
    </location>
</feature>
<dbReference type="Pfam" id="PF13193">
    <property type="entry name" value="AMP-binding_C"/>
    <property type="match status" value="1"/>
</dbReference>
<feature type="domain" description="AMP-binding enzyme C-terminal" evidence="4">
    <location>
        <begin position="431"/>
        <end position="506"/>
    </location>
</feature>
<dbReference type="Proteomes" id="UP000295301">
    <property type="component" value="Unassembled WGS sequence"/>
</dbReference>
<evidence type="ECO:0000256" key="1">
    <source>
        <dbReference type="ARBA" id="ARBA00006432"/>
    </source>
</evidence>
<dbReference type="InterPro" id="IPR000873">
    <property type="entry name" value="AMP-dep_synth/lig_dom"/>
</dbReference>
<evidence type="ECO:0000313" key="6">
    <source>
        <dbReference type="Proteomes" id="UP000295301"/>
    </source>
</evidence>
<dbReference type="InterPro" id="IPR025110">
    <property type="entry name" value="AMP-bd_C"/>
</dbReference>
<dbReference type="AlphaFoldDB" id="A0A4R5VIZ5"/>
<dbReference type="PANTHER" id="PTHR43201:SF5">
    <property type="entry name" value="MEDIUM-CHAIN ACYL-COA LIGASE ACSF2, MITOCHONDRIAL"/>
    <property type="match status" value="1"/>
</dbReference>
<comment type="caution">
    <text evidence="5">The sequence shown here is derived from an EMBL/GenBank/DDBJ whole genome shotgun (WGS) entry which is preliminary data.</text>
</comment>
<evidence type="ECO:0000259" key="4">
    <source>
        <dbReference type="Pfam" id="PF13193"/>
    </source>
</evidence>
<reference evidence="5 6" key="1">
    <citation type="submission" date="2019-03" db="EMBL/GenBank/DDBJ databases">
        <title>Ruegeria lutea sp. nov., a novel strain, isolated from marine sediment, the Masan Bay, South Korea.</title>
        <authorList>
            <person name="Kim J."/>
            <person name="Kim D.-Y."/>
            <person name="Lee S.-S."/>
        </authorList>
    </citation>
    <scope>NUCLEOTIDE SEQUENCE [LARGE SCALE GENOMIC DNA]</scope>
    <source>
        <strain evidence="5 6">318-1</strain>
    </source>
</reference>
<dbReference type="InterPro" id="IPR045851">
    <property type="entry name" value="AMP-bd_C_sf"/>
</dbReference>
<keyword evidence="2 5" id="KW-0436">Ligase</keyword>
<gene>
    <name evidence="5" type="ORF">E1832_00365</name>
</gene>
<organism evidence="5 6">
    <name type="scientific">Antarcticimicrobium luteum</name>
    <dbReference type="NCBI Taxonomy" id="2547397"/>
    <lineage>
        <taxon>Bacteria</taxon>
        <taxon>Pseudomonadati</taxon>
        <taxon>Pseudomonadota</taxon>
        <taxon>Alphaproteobacteria</taxon>
        <taxon>Rhodobacterales</taxon>
        <taxon>Paracoccaceae</taxon>
        <taxon>Antarcticimicrobium</taxon>
    </lineage>
</organism>
<dbReference type="InterPro" id="IPR020845">
    <property type="entry name" value="AMP-binding_CS"/>
</dbReference>
<evidence type="ECO:0000259" key="3">
    <source>
        <dbReference type="Pfam" id="PF00501"/>
    </source>
</evidence>
<sequence>MTLTQTAIRDLKDVQQPAEIITGDRTVTQEQMEARVAQVAGALKRDGLSEGMVVSQLMRNDTPIIEVNIAAQRLGCYSVPLNWHLTGPELLYVIEDCAADMLIVHADLLPLVQGKLPETCRVVVVATPPAVARAFKLDPSQCAVPEGMTDYESWIAAAEPHSGPIPLDRGVIIYTSGTTGKPKGVKRNPMTPQEAERNAATFRATYGIAPDMRGLLVTPLYHASPNGFARYAATRGRLLVITSRFDPEEFLALIEKHRINVVTAVPTMFVKLLKLPREVREKYDVSSLRWISHTASACPVEVKQGLMEWFGPIVHEIYGGTEVGIALHATPEEWLARPGTVGRCVPNAEIRIYGDDGSVLPTGEAGEIYVRNANYADFTYINNPEARAESERDGFISIGDVGYLDEAGFLYISDRKRDMVIFGGTNIYPAEIESELIQSPDVVDCAVIGLPDPEFGEVLAAYIQLAPGAKPDPDAIRSYLEPRLARYKIPRIIHFAEKLPREESGKLMKRKLRDQG</sequence>
<dbReference type="Gene3D" id="3.40.50.12780">
    <property type="entry name" value="N-terminal domain of ligase-like"/>
    <property type="match status" value="1"/>
</dbReference>
<dbReference type="Pfam" id="PF00501">
    <property type="entry name" value="AMP-binding"/>
    <property type="match status" value="1"/>
</dbReference>
<evidence type="ECO:0000313" key="5">
    <source>
        <dbReference type="EMBL" id="TDK53701.1"/>
    </source>
</evidence>
<dbReference type="GO" id="GO:0006631">
    <property type="term" value="P:fatty acid metabolic process"/>
    <property type="evidence" value="ECO:0007669"/>
    <property type="project" value="TreeGrafter"/>
</dbReference>
<dbReference type="EMBL" id="SMUV01000021">
    <property type="protein sequence ID" value="TDK53701.1"/>
    <property type="molecule type" value="Genomic_DNA"/>
</dbReference>
<dbReference type="PANTHER" id="PTHR43201">
    <property type="entry name" value="ACYL-COA SYNTHETASE"/>
    <property type="match status" value="1"/>
</dbReference>
<dbReference type="SUPFAM" id="SSF56801">
    <property type="entry name" value="Acetyl-CoA synthetase-like"/>
    <property type="match status" value="1"/>
</dbReference>
<dbReference type="PROSITE" id="PS00455">
    <property type="entry name" value="AMP_BINDING"/>
    <property type="match status" value="1"/>
</dbReference>